<protein>
    <recommendedName>
        <fullName evidence="14">ATP-dependent helicase Rep</fullName>
    </recommendedName>
    <alternativeName>
        <fullName evidence="15">RepP</fullName>
    </alternativeName>
</protein>
<keyword evidence="4" id="KW-0548">Nucleotidyltransferase</keyword>
<evidence type="ECO:0000256" key="12">
    <source>
        <dbReference type="ARBA" id="ARBA00023125"/>
    </source>
</evidence>
<dbReference type="EMBL" id="CASHTH010004314">
    <property type="protein sequence ID" value="CAI8055949.1"/>
    <property type="molecule type" value="Genomic_DNA"/>
</dbReference>
<dbReference type="GO" id="GO:0046872">
    <property type="term" value="F:metal ion binding"/>
    <property type="evidence" value="ECO:0007669"/>
    <property type="project" value="UniProtKB-KW"/>
</dbReference>
<dbReference type="GO" id="GO:0003724">
    <property type="term" value="F:RNA helicase activity"/>
    <property type="evidence" value="ECO:0007669"/>
    <property type="project" value="InterPro"/>
</dbReference>
<evidence type="ECO:0000259" key="17">
    <source>
        <dbReference type="PROSITE" id="PS52020"/>
    </source>
</evidence>
<dbReference type="Gene3D" id="3.40.1310.20">
    <property type="match status" value="1"/>
</dbReference>
<evidence type="ECO:0000256" key="8">
    <source>
        <dbReference type="ARBA" id="ARBA00022741"/>
    </source>
</evidence>
<dbReference type="GO" id="GO:0016779">
    <property type="term" value="F:nucleotidyltransferase activity"/>
    <property type="evidence" value="ECO:0007669"/>
    <property type="project" value="UniProtKB-KW"/>
</dbReference>
<dbReference type="InterPro" id="IPR049912">
    <property type="entry name" value="CRESS_DNA_REP"/>
</dbReference>
<evidence type="ECO:0000256" key="11">
    <source>
        <dbReference type="ARBA" id="ARBA00023124"/>
    </source>
</evidence>
<organism evidence="18 19">
    <name type="scientific">Geodia barretti</name>
    <name type="common">Barrett's horny sponge</name>
    <dbReference type="NCBI Taxonomy" id="519541"/>
    <lineage>
        <taxon>Eukaryota</taxon>
        <taxon>Metazoa</taxon>
        <taxon>Porifera</taxon>
        <taxon>Demospongiae</taxon>
        <taxon>Heteroscleromorpha</taxon>
        <taxon>Tetractinellida</taxon>
        <taxon>Astrophorina</taxon>
        <taxon>Geodiidae</taxon>
        <taxon>Geodia</taxon>
    </lineage>
</organism>
<evidence type="ECO:0000256" key="14">
    <source>
        <dbReference type="ARBA" id="ARBA00030754"/>
    </source>
</evidence>
<dbReference type="InterPro" id="IPR000605">
    <property type="entry name" value="Helicase_SF3_ssDNA/RNA_vir"/>
</dbReference>
<evidence type="ECO:0000256" key="1">
    <source>
        <dbReference type="ARBA" id="ARBA00001936"/>
    </source>
</evidence>
<feature type="region of interest" description="Disordered" evidence="16">
    <location>
        <begin position="90"/>
        <end position="132"/>
    </location>
</feature>
<dbReference type="GO" id="GO:0003723">
    <property type="term" value="F:RNA binding"/>
    <property type="evidence" value="ECO:0007669"/>
    <property type="project" value="InterPro"/>
</dbReference>
<accession>A0AA35TX99</accession>
<dbReference type="Proteomes" id="UP001174909">
    <property type="component" value="Unassembled WGS sequence"/>
</dbReference>
<evidence type="ECO:0000256" key="15">
    <source>
        <dbReference type="ARBA" id="ARBA00032243"/>
    </source>
</evidence>
<keyword evidence="5" id="KW-0235">DNA replication</keyword>
<evidence type="ECO:0000256" key="5">
    <source>
        <dbReference type="ARBA" id="ARBA00022705"/>
    </source>
</evidence>
<dbReference type="GO" id="GO:0003677">
    <property type="term" value="F:DNA binding"/>
    <property type="evidence" value="ECO:0007669"/>
    <property type="project" value="UniProtKB-KW"/>
</dbReference>
<dbReference type="SUPFAM" id="SSF52540">
    <property type="entry name" value="P-loop containing nucleoside triphosphate hydrolases"/>
    <property type="match status" value="1"/>
</dbReference>
<evidence type="ECO:0000256" key="3">
    <source>
        <dbReference type="ARBA" id="ARBA00022679"/>
    </source>
</evidence>
<feature type="domain" description="CRESS-DNA virus Rep endonuclease" evidence="17">
    <location>
        <begin position="18"/>
        <end position="117"/>
    </location>
</feature>
<dbReference type="Pfam" id="PF00910">
    <property type="entry name" value="RNA_helicase"/>
    <property type="match status" value="1"/>
</dbReference>
<dbReference type="GO" id="GO:0016787">
    <property type="term" value="F:hydrolase activity"/>
    <property type="evidence" value="ECO:0007669"/>
    <property type="project" value="UniProtKB-KW"/>
</dbReference>
<evidence type="ECO:0000256" key="2">
    <source>
        <dbReference type="ARBA" id="ARBA00008545"/>
    </source>
</evidence>
<feature type="compositionally biased region" description="Basic and acidic residues" evidence="16">
    <location>
        <begin position="90"/>
        <end position="122"/>
    </location>
</feature>
<evidence type="ECO:0000256" key="13">
    <source>
        <dbReference type="ARBA" id="ARBA00023268"/>
    </source>
</evidence>
<dbReference type="GO" id="GO:0006260">
    <property type="term" value="P:DNA replication"/>
    <property type="evidence" value="ECO:0007669"/>
    <property type="project" value="UniProtKB-KW"/>
</dbReference>
<keyword evidence="9" id="KW-0255">Endonuclease</keyword>
<evidence type="ECO:0000256" key="10">
    <source>
        <dbReference type="ARBA" id="ARBA00022801"/>
    </source>
</evidence>
<evidence type="ECO:0000313" key="18">
    <source>
        <dbReference type="EMBL" id="CAI8055949.1"/>
    </source>
</evidence>
<dbReference type="GO" id="GO:0004519">
    <property type="term" value="F:endonuclease activity"/>
    <property type="evidence" value="ECO:0007669"/>
    <property type="project" value="UniProtKB-KW"/>
</dbReference>
<keyword evidence="6" id="KW-0540">Nuclease</keyword>
<name>A0AA35TX99_GEOBA</name>
<keyword evidence="19" id="KW-1185">Reference proteome</keyword>
<keyword evidence="7" id="KW-0479">Metal-binding</keyword>
<dbReference type="InterPro" id="IPR027417">
    <property type="entry name" value="P-loop_NTPase"/>
</dbReference>
<sequence length="313" mass="35981">MTNECGSHEKHNNTHGSGSRAINWCWTLNNPTDEEISAIQSFSDPPVHYLTYGRETGDEGTPHLQGYLQFDKRKTFPFIKSLFPRRTHLEVQKARDNKQAREYCHKEDQEPYEKGDFKDNHPKGPSAAETRRKAYADIKRGKSLQEIIDDNPEELSYIHQAARYAPARTLPAKVLYLHGKTGCGKTTSTLNVLLKHDLQFFKKMPGTHWFDGYTGQPVMVLEEFQSCFTLTKFLSMCDPYPPQLEVKGGTMPNRSTHIIICSNSGPFLQYQDVQDKRPASYAAFLRRISQEHDCSHMTHEEIERHITSFLTEL</sequence>
<comment type="caution">
    <text evidence="18">The sequence shown here is derived from an EMBL/GenBank/DDBJ whole genome shotgun (WGS) entry which is preliminary data.</text>
</comment>
<gene>
    <name evidence="18" type="ORF">GBAR_LOCUS30492</name>
</gene>
<dbReference type="GO" id="GO:0000166">
    <property type="term" value="F:nucleotide binding"/>
    <property type="evidence" value="ECO:0007669"/>
    <property type="project" value="UniProtKB-KW"/>
</dbReference>
<comment type="cofactor">
    <cofactor evidence="1">
        <name>Mn(2+)</name>
        <dbReference type="ChEBI" id="CHEBI:29035"/>
    </cofactor>
</comment>
<evidence type="ECO:0000256" key="4">
    <source>
        <dbReference type="ARBA" id="ARBA00022695"/>
    </source>
</evidence>
<comment type="similarity">
    <text evidence="2">Belongs to the nanoviruses/circoviruses replication-associated protein family.</text>
</comment>
<reference evidence="18" key="1">
    <citation type="submission" date="2023-03" db="EMBL/GenBank/DDBJ databases">
        <authorList>
            <person name="Steffen K."/>
            <person name="Cardenas P."/>
        </authorList>
    </citation>
    <scope>NUCLEOTIDE SEQUENCE</scope>
</reference>
<keyword evidence="12" id="KW-0238">DNA-binding</keyword>
<evidence type="ECO:0000256" key="16">
    <source>
        <dbReference type="SAM" id="MobiDB-lite"/>
    </source>
</evidence>
<keyword evidence="13" id="KW-0511">Multifunctional enzyme</keyword>
<keyword evidence="11" id="KW-0190">Covalent protein-DNA linkage</keyword>
<keyword evidence="3" id="KW-0808">Transferase</keyword>
<evidence type="ECO:0000256" key="9">
    <source>
        <dbReference type="ARBA" id="ARBA00022759"/>
    </source>
</evidence>
<evidence type="ECO:0000256" key="7">
    <source>
        <dbReference type="ARBA" id="ARBA00022723"/>
    </source>
</evidence>
<dbReference type="Pfam" id="PF02407">
    <property type="entry name" value="Viral_Rep"/>
    <property type="match status" value="1"/>
</dbReference>
<dbReference type="PROSITE" id="PS52020">
    <property type="entry name" value="CRESS_DNA_REP"/>
    <property type="match status" value="1"/>
</dbReference>
<evidence type="ECO:0000256" key="6">
    <source>
        <dbReference type="ARBA" id="ARBA00022722"/>
    </source>
</evidence>
<dbReference type="AlphaFoldDB" id="A0AA35TX99"/>
<evidence type="ECO:0000313" key="19">
    <source>
        <dbReference type="Proteomes" id="UP001174909"/>
    </source>
</evidence>
<dbReference type="SUPFAM" id="SSF55464">
    <property type="entry name" value="Origin of replication-binding domain, RBD-like"/>
    <property type="match status" value="1"/>
</dbReference>
<proteinExistence type="inferred from homology"/>
<keyword evidence="10" id="KW-0378">Hydrolase</keyword>
<keyword evidence="8" id="KW-0547">Nucleotide-binding</keyword>